<name>A0A2T0X255_9RHOB</name>
<dbReference type="Proteomes" id="UP000238801">
    <property type="component" value="Unassembled WGS sequence"/>
</dbReference>
<keyword evidence="1" id="KW-0489">Methyltransferase</keyword>
<dbReference type="Pfam" id="PF08241">
    <property type="entry name" value="Methyltransf_11"/>
    <property type="match status" value="1"/>
</dbReference>
<evidence type="ECO:0000313" key="5">
    <source>
        <dbReference type="Proteomes" id="UP000238801"/>
    </source>
</evidence>
<dbReference type="GO" id="GO:0008757">
    <property type="term" value="F:S-adenosylmethionine-dependent methyltransferase activity"/>
    <property type="evidence" value="ECO:0007669"/>
    <property type="project" value="InterPro"/>
</dbReference>
<sequence>MTRPPLADRAALARNRARARPDALFLHREARLEVEDRIALVNRTFTAPAVVTGVPSEWAIPGAKVVPDDEVLDLAPGAHDLVVHAMSLHWADDPLGQIIQCRRALRPDGLFLGVLLGGDTLAELRAALATAETRLTGGLSPRVAPMAEIRDMGALLQRAGLALPVADSDRRAVTYADARALMRDLRAMGEGNALAARHRGVPPRALFPEAGALLPRRDGRVEATFEMIHLAGFAPSADQPRPLRPGSATHRLAEALGTREGKLSD</sequence>
<feature type="domain" description="Methyltransferase type 11" evidence="3">
    <location>
        <begin position="68"/>
        <end position="112"/>
    </location>
</feature>
<proteinExistence type="predicted"/>
<dbReference type="AlphaFoldDB" id="A0A2T0X255"/>
<dbReference type="InterPro" id="IPR013216">
    <property type="entry name" value="Methyltransf_11"/>
</dbReference>
<keyword evidence="5" id="KW-1185">Reference proteome</keyword>
<protein>
    <recommendedName>
        <fullName evidence="3">Methyltransferase type 11 domain-containing protein</fullName>
    </recommendedName>
</protein>
<accession>A0A2T0X255</accession>
<keyword evidence="2" id="KW-0808">Transferase</keyword>
<evidence type="ECO:0000313" key="4">
    <source>
        <dbReference type="EMBL" id="PRY93036.1"/>
    </source>
</evidence>
<organism evidence="4 5">
    <name type="scientific">Hasllibacter halocynthiae</name>
    <dbReference type="NCBI Taxonomy" id="595589"/>
    <lineage>
        <taxon>Bacteria</taxon>
        <taxon>Pseudomonadati</taxon>
        <taxon>Pseudomonadota</taxon>
        <taxon>Alphaproteobacteria</taxon>
        <taxon>Rhodobacterales</taxon>
        <taxon>Roseobacteraceae</taxon>
        <taxon>Hasllibacter</taxon>
    </lineage>
</organism>
<evidence type="ECO:0000259" key="3">
    <source>
        <dbReference type="Pfam" id="PF08241"/>
    </source>
</evidence>
<dbReference type="InterPro" id="IPR029063">
    <property type="entry name" value="SAM-dependent_MTases_sf"/>
</dbReference>
<dbReference type="SUPFAM" id="SSF53335">
    <property type="entry name" value="S-adenosyl-L-methionine-dependent methyltransferases"/>
    <property type="match status" value="1"/>
</dbReference>
<evidence type="ECO:0000256" key="2">
    <source>
        <dbReference type="ARBA" id="ARBA00022679"/>
    </source>
</evidence>
<dbReference type="PANTHER" id="PTHR13090:SF1">
    <property type="entry name" value="ARGININE-HYDROXYLASE NDUFAF5, MITOCHONDRIAL"/>
    <property type="match status" value="1"/>
</dbReference>
<comment type="caution">
    <text evidence="4">The sequence shown here is derived from an EMBL/GenBank/DDBJ whole genome shotgun (WGS) entry which is preliminary data.</text>
</comment>
<dbReference type="GO" id="GO:0032259">
    <property type="term" value="P:methylation"/>
    <property type="evidence" value="ECO:0007669"/>
    <property type="project" value="UniProtKB-KW"/>
</dbReference>
<gene>
    <name evidence="4" type="ORF">BCF33_1901</name>
</gene>
<dbReference type="EMBL" id="PVTT01000002">
    <property type="protein sequence ID" value="PRY93036.1"/>
    <property type="molecule type" value="Genomic_DNA"/>
</dbReference>
<dbReference type="InterPro" id="IPR050602">
    <property type="entry name" value="Malonyl-ACP_OMT"/>
</dbReference>
<dbReference type="Gene3D" id="3.40.50.150">
    <property type="entry name" value="Vaccinia Virus protein VP39"/>
    <property type="match status" value="1"/>
</dbReference>
<dbReference type="RefSeq" id="WP_245883798.1">
    <property type="nucleotide sequence ID" value="NZ_PVTT01000002.1"/>
</dbReference>
<reference evidence="4 5" key="1">
    <citation type="submission" date="2018-03" db="EMBL/GenBank/DDBJ databases">
        <title>Genomic Encyclopedia of Archaeal and Bacterial Type Strains, Phase II (KMG-II): from individual species to whole genera.</title>
        <authorList>
            <person name="Goeker M."/>
        </authorList>
    </citation>
    <scope>NUCLEOTIDE SEQUENCE [LARGE SCALE GENOMIC DNA]</scope>
    <source>
        <strain evidence="4 5">DSM 29318</strain>
    </source>
</reference>
<evidence type="ECO:0000256" key="1">
    <source>
        <dbReference type="ARBA" id="ARBA00022603"/>
    </source>
</evidence>
<dbReference type="PANTHER" id="PTHR13090">
    <property type="entry name" value="ARGININE-HYDROXYLASE NDUFAF5, MITOCHONDRIAL"/>
    <property type="match status" value="1"/>
</dbReference>